<evidence type="ECO:0000313" key="1">
    <source>
        <dbReference type="EMBL" id="JAV84471.1"/>
    </source>
</evidence>
<evidence type="ECO:0008006" key="4">
    <source>
        <dbReference type="Google" id="ProtNLM"/>
    </source>
</evidence>
<accession>A0A1Y1MFX1</accession>
<reference evidence="2 3" key="2">
    <citation type="journal article" date="2018" name="Elife">
        <title>Firefly genomes illuminate parallel origins of bioluminescence in beetles.</title>
        <authorList>
            <person name="Fallon T.R."/>
            <person name="Lower S.E."/>
            <person name="Chang C.H."/>
            <person name="Bessho-Uehara M."/>
            <person name="Martin G.J."/>
            <person name="Bewick A.J."/>
            <person name="Behringer M."/>
            <person name="Debat H.J."/>
            <person name="Wong I."/>
            <person name="Day J.C."/>
            <person name="Suvorov A."/>
            <person name="Silva C.J."/>
            <person name="Stanger-Hall K.F."/>
            <person name="Hall D.W."/>
            <person name="Schmitz R.J."/>
            <person name="Nelson D.R."/>
            <person name="Lewis S.M."/>
            <person name="Shigenobu S."/>
            <person name="Bybee S.M."/>
            <person name="Larracuente A.M."/>
            <person name="Oba Y."/>
            <person name="Weng J.K."/>
        </authorList>
    </citation>
    <scope>NUCLEOTIDE SEQUENCE [LARGE SCALE GENOMIC DNA]</scope>
    <source>
        <strain evidence="2">1611_PpyrPB1</strain>
        <tissue evidence="2">Whole body</tissue>
    </source>
</reference>
<reference evidence="1" key="1">
    <citation type="journal article" date="2016" name="Sci. Rep.">
        <title>Molecular characterization of firefly nuptial gifts: a multi-omics approach sheds light on postcopulatory sexual selection.</title>
        <authorList>
            <person name="Al-Wathiqui N."/>
            <person name="Fallon T.R."/>
            <person name="South A."/>
            <person name="Weng J.K."/>
            <person name="Lewis S.M."/>
        </authorList>
    </citation>
    <scope>NUCLEOTIDE SEQUENCE</scope>
</reference>
<dbReference type="EMBL" id="VVIM01000001">
    <property type="protein sequence ID" value="KAB0804202.1"/>
    <property type="molecule type" value="Genomic_DNA"/>
</dbReference>
<dbReference type="EMBL" id="GEZM01032990">
    <property type="protein sequence ID" value="JAV84471.1"/>
    <property type="molecule type" value="Transcribed_RNA"/>
</dbReference>
<protein>
    <recommendedName>
        <fullName evidence="4">Transposase domain-containing protein</fullName>
    </recommendedName>
</protein>
<proteinExistence type="predicted"/>
<dbReference type="InParanoid" id="A0A1Y1MFX1"/>
<evidence type="ECO:0000313" key="2">
    <source>
        <dbReference type="EMBL" id="KAB0804202.1"/>
    </source>
</evidence>
<dbReference type="AlphaFoldDB" id="A0A1Y1MFX1"/>
<keyword evidence="3" id="KW-1185">Reference proteome</keyword>
<name>A0A1Y1MFX1_PHOPY</name>
<gene>
    <name evidence="2" type="ORF">PPYR_01172</name>
</gene>
<organism evidence="1">
    <name type="scientific">Photinus pyralis</name>
    <name type="common">Common eastern firefly</name>
    <name type="synonym">Lampyris pyralis</name>
    <dbReference type="NCBI Taxonomy" id="7054"/>
    <lineage>
        <taxon>Eukaryota</taxon>
        <taxon>Metazoa</taxon>
        <taxon>Ecdysozoa</taxon>
        <taxon>Arthropoda</taxon>
        <taxon>Hexapoda</taxon>
        <taxon>Insecta</taxon>
        <taxon>Pterygota</taxon>
        <taxon>Neoptera</taxon>
        <taxon>Endopterygota</taxon>
        <taxon>Coleoptera</taxon>
        <taxon>Polyphaga</taxon>
        <taxon>Elateriformia</taxon>
        <taxon>Elateroidea</taxon>
        <taxon>Lampyridae</taxon>
        <taxon>Lampyrinae</taxon>
        <taxon>Photinus</taxon>
    </lineage>
</organism>
<sequence length="706" mass="80694">MCTMSQRSSYKTKEIVGTRQIYRRVQKALQRLNENKETICPVNRNNLANTNIIEHSPLNLLHDRSDENDSSSICSQSSQNCDIQICPPIEIELISENIDEHMESTPPETLCTNPNENDDNLAIKLRSWATVGKVPHSSVTSLLGILHPLHPQLPLCSKTLLKTPVTLNTLPLDTGEYYHFGLTKTLHNLILDGARFDNNTILLSFNIDGLPLYRSTNTQIWPILCLTKSSSSIISPFPIGIFLGDSKPKPLDTYLKNFIEELSLLITNGLNLFDVTYKIKIHSFICDAPARAFIKCIKSHGGYSCCERCMESGDYVNGKVVYKGINATRRTDKSFVLQSDEDHHLGMSPLLKLSVGMVSQFPIDYLHNICLGVMRKLLHTWISGNLKVRLNSQLVTTLSQKLILIKLHIPTEINRKPRSLSDLSRWKGTEFRSFLLYYGPLILANTIDLGAYEHFLLLHVAISIAVSPYLLAIHNSTVVSELLNMFVKHVEQIYGIEYYVYNVHYLSHVSDDIQSYGCLDNYSAFPFENYLGQLKQLVRTPNRPLAQLCRRLHEMSFNNISKPIVNPDIVYKFEHFNGPLPPTSVINDNYRQYKKIHWKDITISVKSHSIADCYCLTKQKTVVQIENILACINRKNTFFIVSEFEEYDSLYHYPINSKQLYIYKMKNLSTNMKIISHIDIQAKCIVIPSFAADYWVSFPLLHSYFL</sequence>
<reference evidence="2" key="3">
    <citation type="submission" date="2019-08" db="EMBL/GenBank/DDBJ databases">
        <authorList>
            <consortium name="Photinus pyralis genome working group"/>
            <person name="Fallon T.R."/>
            <person name="Sander Lower S.E."/>
            <person name="Weng J.-K."/>
        </authorList>
    </citation>
    <scope>NUCLEOTIDE SEQUENCE</scope>
    <source>
        <strain evidence="2">1611_PpyrPB1</strain>
        <tissue evidence="2">Whole body</tissue>
    </source>
</reference>
<dbReference type="PANTHER" id="PTHR33053:SF24">
    <property type="entry name" value="TRANSPOSASE DOMAIN-CONTAINING PROTEIN"/>
    <property type="match status" value="1"/>
</dbReference>
<dbReference type="Proteomes" id="UP000327044">
    <property type="component" value="Unassembled WGS sequence"/>
</dbReference>
<evidence type="ECO:0000313" key="3">
    <source>
        <dbReference type="Proteomes" id="UP000327044"/>
    </source>
</evidence>
<dbReference type="PANTHER" id="PTHR33053">
    <property type="entry name" value="PROTEIN, PUTATIVE-RELATED"/>
    <property type="match status" value="1"/>
</dbReference>